<dbReference type="GO" id="GO:0009279">
    <property type="term" value="C:cell outer membrane"/>
    <property type="evidence" value="ECO:0007669"/>
    <property type="project" value="UniProtKB-SubCell"/>
</dbReference>
<keyword evidence="4" id="KW-0410">Iron transport</keyword>
<keyword evidence="10 11" id="KW-0998">Cell outer membrane</keyword>
<feature type="chain" id="PRO_5011514491" evidence="13">
    <location>
        <begin position="26"/>
        <end position="822"/>
    </location>
</feature>
<comment type="subcellular location">
    <subcellularLocation>
        <location evidence="1 11">Cell outer membrane</location>
        <topology evidence="1 11">Multi-pass membrane protein</topology>
    </subcellularLocation>
</comment>
<dbReference type="InterPro" id="IPR039426">
    <property type="entry name" value="TonB-dep_rcpt-like"/>
</dbReference>
<evidence type="ECO:0000256" key="7">
    <source>
        <dbReference type="ARBA" id="ARBA00023065"/>
    </source>
</evidence>
<evidence type="ECO:0000259" key="15">
    <source>
        <dbReference type="Pfam" id="PF07715"/>
    </source>
</evidence>
<keyword evidence="2 11" id="KW-0813">Transport</keyword>
<evidence type="ECO:0000313" key="16">
    <source>
        <dbReference type="EMBL" id="SEQ83958.1"/>
    </source>
</evidence>
<dbReference type="Pfam" id="PF07715">
    <property type="entry name" value="Plug"/>
    <property type="match status" value="1"/>
</dbReference>
<evidence type="ECO:0000259" key="14">
    <source>
        <dbReference type="Pfam" id="PF00593"/>
    </source>
</evidence>
<keyword evidence="3 11" id="KW-1134">Transmembrane beta strand</keyword>
<evidence type="ECO:0000256" key="2">
    <source>
        <dbReference type="ARBA" id="ARBA00022448"/>
    </source>
</evidence>
<dbReference type="GO" id="GO:0006826">
    <property type="term" value="P:iron ion transport"/>
    <property type="evidence" value="ECO:0007669"/>
    <property type="project" value="UniProtKB-KW"/>
</dbReference>
<keyword evidence="6" id="KW-0408">Iron</keyword>
<dbReference type="Gene3D" id="2.40.170.20">
    <property type="entry name" value="TonB-dependent receptor, beta-barrel domain"/>
    <property type="match status" value="1"/>
</dbReference>
<keyword evidence="13" id="KW-0732">Signal</keyword>
<dbReference type="InterPro" id="IPR036942">
    <property type="entry name" value="Beta-barrel_TonB_sf"/>
</dbReference>
<dbReference type="PROSITE" id="PS52016">
    <property type="entry name" value="TONB_DEPENDENT_REC_3"/>
    <property type="match status" value="1"/>
</dbReference>
<protein>
    <submittedName>
        <fullName evidence="16">Iron complex outermembrane recepter protein</fullName>
    </submittedName>
</protein>
<evidence type="ECO:0000256" key="11">
    <source>
        <dbReference type="PROSITE-ProRule" id="PRU01360"/>
    </source>
</evidence>
<dbReference type="OrthoDB" id="127311at2"/>
<evidence type="ECO:0000256" key="9">
    <source>
        <dbReference type="ARBA" id="ARBA00023136"/>
    </source>
</evidence>
<dbReference type="Proteomes" id="UP000199233">
    <property type="component" value="Unassembled WGS sequence"/>
</dbReference>
<dbReference type="Pfam" id="PF00593">
    <property type="entry name" value="TonB_dep_Rec_b-barrel"/>
    <property type="match status" value="1"/>
</dbReference>
<gene>
    <name evidence="16" type="ORF">SAMN04488038_11185</name>
</gene>
<sequence>MIIKPMPGSLRAALAIIAGTSLAPAWGQTNEQAGAPLSSIAVNAAPALLPERNASATTDEQLPTVVVVARRRSERSQDVPTAISSVSGEQLEAQGIAEVQNFQQLLPSLNAAYGQARQSSLAIRGIGNNPANEGLEPSVGIYLDNVFLGRPGMAVQDLVDIEQVDLLRGPQGTLFGKNTTAGVLNIQSRAPSFATESKLEASYGARNSRILRGLWSGALSERWAGRIVLAKTDDEGWVSNLNGGGRLDSIDRYGLRGQLLYTGDGYKLRLIADYAEEQDSQGSAVISGAGPARPHFRDLSEVEAATGADLSPVNPDLRQTRIDGVQRMRSGQGGGSAQLDVDWGDFTLSSISAWRFWNFTPHNDADFTNAPILDDYGVSVRDRQWSQELRLASPSDGRLDYVLGAYWFHQAVRNHLHIDFGPQADAGLLPTETPLATAAGTVWLPINLADGGYQILSSALSDSYGKVLTDSGALFAQGNWKITEQLILTAGLRGTYEVKTGHAEREEPVAAVRWTVPPFSNVQNAQIGPWNSSDYGRLRLHELSPSQLLTLSWQPASAQLLYATISHGEKSGGFNVNGVGSGPALGIESLKVAPERSNNLELGYKSSWLGQRLRANFNLFDTRVSDYQASVNRTVSGQALPVQVLTNVGKLESRGVEWDLLTLLARGLVLSLNGSWNHAVYRSFDNAPCPAETNPEEPVSCSLSGQAVQGAPRWTVNSGLLYKADWRPELSQQFALNYAWRSAVNGSLDNSRYARIQAYGVLNASTTLQWTRAHDTLELSLWARNLLDQQYLLTAGAIVNAIYVGMPGTPRTLGATLRYRFP</sequence>
<dbReference type="PANTHER" id="PTHR32552:SF81">
    <property type="entry name" value="TONB-DEPENDENT OUTER MEMBRANE RECEPTOR"/>
    <property type="match status" value="1"/>
</dbReference>
<evidence type="ECO:0000256" key="6">
    <source>
        <dbReference type="ARBA" id="ARBA00023004"/>
    </source>
</evidence>
<keyword evidence="8 12" id="KW-0798">TonB box</keyword>
<dbReference type="InterPro" id="IPR012910">
    <property type="entry name" value="Plug_dom"/>
</dbReference>
<reference evidence="16 17" key="1">
    <citation type="submission" date="2016-10" db="EMBL/GenBank/DDBJ databases">
        <authorList>
            <person name="de Groot N.N."/>
        </authorList>
    </citation>
    <scope>NUCLEOTIDE SEQUENCE [LARGE SCALE GENOMIC DNA]</scope>
    <source>
        <strain evidence="16 17">DSM 25927</strain>
    </source>
</reference>
<keyword evidence="5 11" id="KW-0812">Transmembrane</keyword>
<evidence type="ECO:0000256" key="3">
    <source>
        <dbReference type="ARBA" id="ARBA00022452"/>
    </source>
</evidence>
<evidence type="ECO:0000256" key="5">
    <source>
        <dbReference type="ARBA" id="ARBA00022692"/>
    </source>
</evidence>
<evidence type="ECO:0000256" key="4">
    <source>
        <dbReference type="ARBA" id="ARBA00022496"/>
    </source>
</evidence>
<dbReference type="SUPFAM" id="SSF56935">
    <property type="entry name" value="Porins"/>
    <property type="match status" value="1"/>
</dbReference>
<dbReference type="RefSeq" id="WP_093287557.1">
    <property type="nucleotide sequence ID" value="NZ_FOFS01000011.1"/>
</dbReference>
<evidence type="ECO:0000256" key="8">
    <source>
        <dbReference type="ARBA" id="ARBA00023077"/>
    </source>
</evidence>
<evidence type="ECO:0000256" key="1">
    <source>
        <dbReference type="ARBA" id="ARBA00004571"/>
    </source>
</evidence>
<feature type="domain" description="TonB-dependent receptor plug" evidence="15">
    <location>
        <begin position="77"/>
        <end position="183"/>
    </location>
</feature>
<keyword evidence="9 11" id="KW-0472">Membrane</keyword>
<proteinExistence type="inferred from homology"/>
<dbReference type="PANTHER" id="PTHR32552">
    <property type="entry name" value="FERRICHROME IRON RECEPTOR-RELATED"/>
    <property type="match status" value="1"/>
</dbReference>
<keyword evidence="7" id="KW-0406">Ion transport</keyword>
<comment type="similarity">
    <text evidence="11 12">Belongs to the TonB-dependent receptor family.</text>
</comment>
<evidence type="ECO:0000256" key="12">
    <source>
        <dbReference type="RuleBase" id="RU003357"/>
    </source>
</evidence>
<dbReference type="STRING" id="489703.SAMN04488038_11185"/>
<evidence type="ECO:0000256" key="13">
    <source>
        <dbReference type="SAM" id="SignalP"/>
    </source>
</evidence>
<feature type="domain" description="TonB-dependent receptor-like beta-barrel" evidence="14">
    <location>
        <begin position="315"/>
        <end position="786"/>
    </location>
</feature>
<evidence type="ECO:0000313" key="17">
    <source>
        <dbReference type="Proteomes" id="UP000199233"/>
    </source>
</evidence>
<dbReference type="AlphaFoldDB" id="A0A1H9JAZ2"/>
<evidence type="ECO:0000256" key="10">
    <source>
        <dbReference type="ARBA" id="ARBA00023237"/>
    </source>
</evidence>
<keyword evidence="17" id="KW-1185">Reference proteome</keyword>
<organism evidence="16 17">
    <name type="scientific">Solimonas aquatica</name>
    <dbReference type="NCBI Taxonomy" id="489703"/>
    <lineage>
        <taxon>Bacteria</taxon>
        <taxon>Pseudomonadati</taxon>
        <taxon>Pseudomonadota</taxon>
        <taxon>Gammaproteobacteria</taxon>
        <taxon>Nevskiales</taxon>
        <taxon>Nevskiaceae</taxon>
        <taxon>Solimonas</taxon>
    </lineage>
</organism>
<accession>A0A1H9JAZ2</accession>
<feature type="signal peptide" evidence="13">
    <location>
        <begin position="1"/>
        <end position="25"/>
    </location>
</feature>
<name>A0A1H9JAZ2_9GAMM</name>
<dbReference type="InterPro" id="IPR000531">
    <property type="entry name" value="Beta-barrel_TonB"/>
</dbReference>
<dbReference type="EMBL" id="FOFS01000011">
    <property type="protein sequence ID" value="SEQ83958.1"/>
    <property type="molecule type" value="Genomic_DNA"/>
</dbReference>